<sequence>MALFFGPTDNWSWDPSFYYAHIRSPIIDGDLDFRNETKTGQFELPYTRNGLQHSLWPLGPSLLWSPFFLLAHGLTLLINPAHADGFSFLYIAFVTVSSLAFGMVGLGLLYQICRYYTRPHQALLITLLCLGATPLFFYMFRQPLMAHTTGLAAAAGMLLGFMHLTRSQAPLHSWSGAIFGVGLVLCFLTRWNGILMGVLPAIYFAAYLFPAIKQRSLRETWPVVRQIGIMLTIFGLLLTPQLALWYRLHGTFFMLPQDGGSFVASWLPTNLLHIFFHTNRGLLYWSPLVILGMLGIFFIPAWRVRLAAILIITMQLVLIGYRRDWYSGGGFGARYFIELLPFLVLGLIALLQRLPQARMWNIALGVGAIVLVIHQFTLLYVVERITEGWIEPAAYFQGQPLGLAWQYEALLHLVRDPLAWFSPRPYVGLDRQTIVTSLLTGPHPTNVYAISGTALVLSIPVALLFATIWRLSQRFGILPLLFAITAYFVAWALFILVVG</sequence>
<keyword evidence="1" id="KW-0812">Transmembrane</keyword>
<feature type="transmembrane region" description="Helical" evidence="1">
    <location>
        <begin position="363"/>
        <end position="382"/>
    </location>
</feature>
<feature type="transmembrane region" description="Helical" evidence="1">
    <location>
        <begin position="282"/>
        <end position="299"/>
    </location>
</feature>
<evidence type="ECO:0000313" key="2">
    <source>
        <dbReference type="EMBL" id="PDW03901.1"/>
    </source>
</evidence>
<protein>
    <recommendedName>
        <fullName evidence="4">Glycosyltransferase RgtA/B/C/D-like domain-containing protein</fullName>
    </recommendedName>
</protein>
<feature type="transmembrane region" description="Helical" evidence="1">
    <location>
        <begin position="224"/>
        <end position="246"/>
    </location>
</feature>
<keyword evidence="3" id="KW-1185">Reference proteome</keyword>
<feature type="transmembrane region" description="Helical" evidence="1">
    <location>
        <begin position="476"/>
        <end position="498"/>
    </location>
</feature>
<dbReference type="EMBL" id="NQWI01000019">
    <property type="protein sequence ID" value="PDW03901.1"/>
    <property type="molecule type" value="Genomic_DNA"/>
</dbReference>
<reference evidence="3" key="1">
    <citation type="submission" date="2017-08" db="EMBL/GenBank/DDBJ databases">
        <authorList>
            <person name="Grouzdev D.S."/>
            <person name="Gaisin V.A."/>
            <person name="Rysina M.S."/>
            <person name="Gorlenko V.M."/>
        </authorList>
    </citation>
    <scope>NUCLEOTIDE SEQUENCE [LARGE SCALE GENOMIC DNA]</scope>
    <source>
        <strain evidence="3">Kir15-3F</strain>
    </source>
</reference>
<keyword evidence="1" id="KW-1133">Transmembrane helix</keyword>
<feature type="transmembrane region" description="Helical" evidence="1">
    <location>
        <begin position="447"/>
        <end position="469"/>
    </location>
</feature>
<feature type="transmembrane region" description="Helical" evidence="1">
    <location>
        <begin position="171"/>
        <end position="188"/>
    </location>
</feature>
<dbReference type="Proteomes" id="UP000220527">
    <property type="component" value="Unassembled WGS sequence"/>
</dbReference>
<evidence type="ECO:0000313" key="3">
    <source>
        <dbReference type="Proteomes" id="UP000220527"/>
    </source>
</evidence>
<feature type="transmembrane region" description="Helical" evidence="1">
    <location>
        <begin position="194"/>
        <end position="212"/>
    </location>
</feature>
<feature type="transmembrane region" description="Helical" evidence="1">
    <location>
        <begin position="88"/>
        <end position="110"/>
    </location>
</feature>
<dbReference type="OrthoDB" id="136762at2"/>
<organism evidence="2 3">
    <name type="scientific">Candidatus Viridilinea mediisalina</name>
    <dbReference type="NCBI Taxonomy" id="2024553"/>
    <lineage>
        <taxon>Bacteria</taxon>
        <taxon>Bacillati</taxon>
        <taxon>Chloroflexota</taxon>
        <taxon>Chloroflexia</taxon>
        <taxon>Chloroflexales</taxon>
        <taxon>Chloroflexineae</taxon>
        <taxon>Oscillochloridaceae</taxon>
        <taxon>Candidatus Viridilinea</taxon>
    </lineage>
</organism>
<feature type="transmembrane region" description="Helical" evidence="1">
    <location>
        <begin position="304"/>
        <end position="321"/>
    </location>
</feature>
<feature type="transmembrane region" description="Helical" evidence="1">
    <location>
        <begin position="146"/>
        <end position="164"/>
    </location>
</feature>
<name>A0A2A6RLX5_9CHLR</name>
<feature type="transmembrane region" description="Helical" evidence="1">
    <location>
        <begin position="122"/>
        <end position="140"/>
    </location>
</feature>
<evidence type="ECO:0000256" key="1">
    <source>
        <dbReference type="SAM" id="Phobius"/>
    </source>
</evidence>
<feature type="transmembrane region" description="Helical" evidence="1">
    <location>
        <begin position="333"/>
        <end position="351"/>
    </location>
</feature>
<feature type="transmembrane region" description="Helical" evidence="1">
    <location>
        <begin position="62"/>
        <end position="82"/>
    </location>
</feature>
<dbReference type="RefSeq" id="WP_097643285.1">
    <property type="nucleotide sequence ID" value="NZ_NQWI01000019.1"/>
</dbReference>
<evidence type="ECO:0008006" key="4">
    <source>
        <dbReference type="Google" id="ProtNLM"/>
    </source>
</evidence>
<comment type="caution">
    <text evidence="2">The sequence shown here is derived from an EMBL/GenBank/DDBJ whole genome shotgun (WGS) entry which is preliminary data.</text>
</comment>
<dbReference type="AlphaFoldDB" id="A0A2A6RLX5"/>
<gene>
    <name evidence="2" type="ORF">CJ255_06520</name>
</gene>
<accession>A0A2A6RLX5</accession>
<proteinExistence type="predicted"/>
<keyword evidence="1" id="KW-0472">Membrane</keyword>